<reference evidence="11" key="1">
    <citation type="submission" date="2022-07" db="EMBL/GenBank/DDBJ databases">
        <title>Phylogenomic reconstructions and comparative analyses of Kickxellomycotina fungi.</title>
        <authorList>
            <person name="Reynolds N.K."/>
            <person name="Stajich J.E."/>
            <person name="Barry K."/>
            <person name="Grigoriev I.V."/>
            <person name="Crous P."/>
            <person name="Smith M.E."/>
        </authorList>
    </citation>
    <scope>NUCLEOTIDE SEQUENCE</scope>
    <source>
        <strain evidence="11">RSA 861</strain>
    </source>
</reference>
<proteinExistence type="predicted"/>
<evidence type="ECO:0000259" key="10">
    <source>
        <dbReference type="PROSITE" id="PS51285"/>
    </source>
</evidence>
<dbReference type="InterPro" id="IPR000961">
    <property type="entry name" value="AGC-kinase_C"/>
</dbReference>
<dbReference type="InterPro" id="IPR017441">
    <property type="entry name" value="Protein_kinase_ATP_BS"/>
</dbReference>
<evidence type="ECO:0000256" key="1">
    <source>
        <dbReference type="ARBA" id="ARBA00022527"/>
    </source>
</evidence>
<evidence type="ECO:0000256" key="7">
    <source>
        <dbReference type="PROSITE-ProRule" id="PRU10141"/>
    </source>
</evidence>
<evidence type="ECO:0000256" key="5">
    <source>
        <dbReference type="ARBA" id="ARBA00022777"/>
    </source>
</evidence>
<evidence type="ECO:0000313" key="12">
    <source>
        <dbReference type="Proteomes" id="UP001150569"/>
    </source>
</evidence>
<gene>
    <name evidence="11" type="primary">RPS6KB2</name>
    <name evidence="11" type="ORF">IWQ60_007930</name>
</gene>
<feature type="compositionally biased region" description="Basic residues" evidence="8">
    <location>
        <begin position="464"/>
        <end position="473"/>
    </location>
</feature>
<dbReference type="PROSITE" id="PS50011">
    <property type="entry name" value="PROTEIN_KINASE_DOM"/>
    <property type="match status" value="1"/>
</dbReference>
<organism evidence="11 12">
    <name type="scientific">Tieghemiomyces parasiticus</name>
    <dbReference type="NCBI Taxonomy" id="78921"/>
    <lineage>
        <taxon>Eukaryota</taxon>
        <taxon>Fungi</taxon>
        <taxon>Fungi incertae sedis</taxon>
        <taxon>Zoopagomycota</taxon>
        <taxon>Kickxellomycotina</taxon>
        <taxon>Dimargaritomycetes</taxon>
        <taxon>Dimargaritales</taxon>
        <taxon>Dimargaritaceae</taxon>
        <taxon>Tieghemiomyces</taxon>
    </lineage>
</organism>
<dbReference type="Proteomes" id="UP001150569">
    <property type="component" value="Unassembled WGS sequence"/>
</dbReference>
<feature type="compositionally biased region" description="Low complexity" evidence="8">
    <location>
        <begin position="438"/>
        <end position="450"/>
    </location>
</feature>
<dbReference type="Pfam" id="PF00433">
    <property type="entry name" value="Pkinase_C"/>
    <property type="match status" value="1"/>
</dbReference>
<evidence type="ECO:0000313" key="11">
    <source>
        <dbReference type="EMBL" id="KAJ1916969.1"/>
    </source>
</evidence>
<keyword evidence="2" id="KW-0597">Phosphoprotein</keyword>
<evidence type="ECO:0000256" key="3">
    <source>
        <dbReference type="ARBA" id="ARBA00022679"/>
    </source>
</evidence>
<comment type="caution">
    <text evidence="11">The sequence shown here is derived from an EMBL/GenBank/DDBJ whole genome shotgun (WGS) entry which is preliminary data.</text>
</comment>
<keyword evidence="12" id="KW-1185">Reference proteome</keyword>
<feature type="compositionally biased region" description="Pro residues" evidence="8">
    <location>
        <begin position="117"/>
        <end position="127"/>
    </location>
</feature>
<dbReference type="SUPFAM" id="SSF56112">
    <property type="entry name" value="Protein kinase-like (PK-like)"/>
    <property type="match status" value="1"/>
</dbReference>
<dbReference type="SMART" id="SM00220">
    <property type="entry name" value="S_TKc"/>
    <property type="match status" value="1"/>
</dbReference>
<keyword evidence="5 11" id="KW-0418">Kinase</keyword>
<feature type="region of interest" description="Disordered" evidence="8">
    <location>
        <begin position="521"/>
        <end position="542"/>
    </location>
</feature>
<feature type="binding site" evidence="7">
    <location>
        <position position="204"/>
    </location>
    <ligand>
        <name>ATP</name>
        <dbReference type="ChEBI" id="CHEBI:30616"/>
    </ligand>
</feature>
<dbReference type="GO" id="GO:0005524">
    <property type="term" value="F:ATP binding"/>
    <property type="evidence" value="ECO:0007669"/>
    <property type="project" value="UniProtKB-UniRule"/>
</dbReference>
<dbReference type="InterPro" id="IPR008271">
    <property type="entry name" value="Ser/Thr_kinase_AS"/>
</dbReference>
<dbReference type="AlphaFoldDB" id="A0A9W7ZUP3"/>
<feature type="compositionally biased region" description="Basic and acidic residues" evidence="8">
    <location>
        <begin position="521"/>
        <end position="531"/>
    </location>
</feature>
<keyword evidence="3 11" id="KW-0808">Transferase</keyword>
<evidence type="ECO:0000256" key="8">
    <source>
        <dbReference type="SAM" id="MobiDB-lite"/>
    </source>
</evidence>
<dbReference type="GO" id="GO:0004674">
    <property type="term" value="F:protein serine/threonine kinase activity"/>
    <property type="evidence" value="ECO:0007669"/>
    <property type="project" value="UniProtKB-KW"/>
</dbReference>
<feature type="region of interest" description="Disordered" evidence="8">
    <location>
        <begin position="422"/>
        <end position="483"/>
    </location>
</feature>
<accession>A0A9W7ZUP3</accession>
<evidence type="ECO:0000256" key="4">
    <source>
        <dbReference type="ARBA" id="ARBA00022741"/>
    </source>
</evidence>
<dbReference type="EMBL" id="JANBPT010000561">
    <property type="protein sequence ID" value="KAJ1916969.1"/>
    <property type="molecule type" value="Genomic_DNA"/>
</dbReference>
<feature type="compositionally biased region" description="Low complexity" evidence="8">
    <location>
        <begin position="133"/>
        <end position="143"/>
    </location>
</feature>
<dbReference type="FunFam" id="1.10.510.10:FF:000048">
    <property type="entry name" value="Protein kinase C"/>
    <property type="match status" value="1"/>
</dbReference>
<keyword evidence="1" id="KW-0723">Serine/threonine-protein kinase</keyword>
<feature type="region of interest" description="Disordered" evidence="8">
    <location>
        <begin position="63"/>
        <end position="143"/>
    </location>
</feature>
<feature type="compositionally biased region" description="Low complexity" evidence="8">
    <location>
        <begin position="87"/>
        <end position="104"/>
    </location>
</feature>
<dbReference type="Gene3D" id="1.10.510.10">
    <property type="entry name" value="Transferase(Phosphotransferase) domain 1"/>
    <property type="match status" value="2"/>
</dbReference>
<dbReference type="Gene3D" id="3.30.200.20">
    <property type="entry name" value="Phosphorylase Kinase, domain 1"/>
    <property type="match status" value="2"/>
</dbReference>
<dbReference type="EC" id="2.7.11.1" evidence="11"/>
<feature type="domain" description="Protein kinase" evidence="9">
    <location>
        <begin position="171"/>
        <end position="434"/>
    </location>
</feature>
<evidence type="ECO:0000256" key="2">
    <source>
        <dbReference type="ARBA" id="ARBA00022553"/>
    </source>
</evidence>
<dbReference type="PROSITE" id="PS51285">
    <property type="entry name" value="AGC_KINASE_CTER"/>
    <property type="match status" value="1"/>
</dbReference>
<keyword evidence="4 7" id="KW-0547">Nucleotide-binding</keyword>
<dbReference type="OrthoDB" id="63267at2759"/>
<dbReference type="PROSITE" id="PS00107">
    <property type="entry name" value="PROTEIN_KINASE_ATP"/>
    <property type="match status" value="1"/>
</dbReference>
<dbReference type="SMART" id="SM00133">
    <property type="entry name" value="S_TK_X"/>
    <property type="match status" value="1"/>
</dbReference>
<feature type="domain" description="AGC-kinase C-terminal" evidence="10">
    <location>
        <begin position="498"/>
        <end position="567"/>
    </location>
</feature>
<keyword evidence="6 7" id="KW-0067">ATP-binding</keyword>
<dbReference type="PANTHER" id="PTHR24351">
    <property type="entry name" value="RIBOSOMAL PROTEIN S6 KINASE"/>
    <property type="match status" value="1"/>
</dbReference>
<evidence type="ECO:0000259" key="9">
    <source>
        <dbReference type="PROSITE" id="PS50011"/>
    </source>
</evidence>
<dbReference type="InterPro" id="IPR017892">
    <property type="entry name" value="Pkinase_C"/>
</dbReference>
<dbReference type="PROSITE" id="PS00108">
    <property type="entry name" value="PROTEIN_KINASE_ST"/>
    <property type="match status" value="1"/>
</dbReference>
<dbReference type="InterPro" id="IPR011009">
    <property type="entry name" value="Kinase-like_dom_sf"/>
</dbReference>
<protein>
    <submittedName>
        <fullName evidence="11">Ribosomal protein S6 kinase beta-2</fullName>
        <ecNumber evidence="11">2.7.11.1</ecNumber>
    </submittedName>
</protein>
<dbReference type="Pfam" id="PF00069">
    <property type="entry name" value="Pkinase"/>
    <property type="match status" value="1"/>
</dbReference>
<evidence type="ECO:0000256" key="6">
    <source>
        <dbReference type="ARBA" id="ARBA00022840"/>
    </source>
</evidence>
<sequence length="567" mass="61983">MNHHVFQLEEDLPVVNHQCGHGDLHPRARSATPPYVAVSNEVAQVTAALRQLKARDSDRYRAASPLGDRHCQHLAIGGGSDTEGGSATIPGRTRPTAATAPYPAQQLLPTPVATGPASPPGQPPLPVGPSRRPSLTTTSGLPGTSVEEAEVLTAIVESAAAQSTKVGLDDFHIHKFIGQGAYGKVFLVQHKVTGRYFAMKSIRKACMVSTTKDGKKNDIGSRTAQFTRAERAILEDVRHPFIVQLFYAFQTERRLYLILEYVPGGELFHHMSDQCMFTERAARFFCAEIVCALEHLHAVGIIYRDLKPENCLLDREGHIVLTDFGLSKLGVPVDGKTSTFCGTTEYMAPEILDAQPYDRAVDWWSLGILLFDMITGAPPFTGSNRETVMSAIRRKEVKFPAFVSPEARSLIKDLLRKDPLQRLGTQSEARRPIPPPSSSSAAAAADEASPVKPGGSRGGSRAGRGNKRGRGRRGNASSSSASVRPINGSYIRAHRFFRDVDWVAVEARHVRPPIIPRLRSEDDTSNFDKEFTSQPISESPACQLPTSESVDLLFRGFSYTANHHHPC</sequence>
<name>A0A9W7ZUP3_9FUNG</name>
<dbReference type="InterPro" id="IPR000719">
    <property type="entry name" value="Prot_kinase_dom"/>
</dbReference>